<dbReference type="InterPro" id="IPR050474">
    <property type="entry name" value="Hel308_SKI2-like"/>
</dbReference>
<dbReference type="EMBL" id="CAJNJA010005998">
    <property type="protein sequence ID" value="CAE7203256.1"/>
    <property type="molecule type" value="Genomic_DNA"/>
</dbReference>
<reference evidence="8" key="1">
    <citation type="submission" date="2021-02" db="EMBL/GenBank/DDBJ databases">
        <authorList>
            <person name="Dougan E. K."/>
            <person name="Rhodes N."/>
            <person name="Thang M."/>
            <person name="Chan C."/>
        </authorList>
    </citation>
    <scope>NUCLEOTIDE SEQUENCE</scope>
</reference>
<evidence type="ECO:0000313" key="9">
    <source>
        <dbReference type="Proteomes" id="UP000601435"/>
    </source>
</evidence>
<dbReference type="PANTHER" id="PTHR47961">
    <property type="entry name" value="DNA POLYMERASE THETA, PUTATIVE (AFU_ORTHOLOGUE AFUA_1G05260)-RELATED"/>
    <property type="match status" value="1"/>
</dbReference>
<dbReference type="Pfam" id="PF21099">
    <property type="entry name" value="POLQ_helical"/>
    <property type="match status" value="1"/>
</dbReference>
<dbReference type="SUPFAM" id="SSF52540">
    <property type="entry name" value="P-loop containing nucleoside triphosphate hydrolases"/>
    <property type="match status" value="1"/>
</dbReference>
<keyword evidence="9" id="KW-1185">Reference proteome</keyword>
<dbReference type="Gene3D" id="1.10.3380.20">
    <property type="match status" value="1"/>
</dbReference>
<comment type="caution">
    <text evidence="8">The sequence shown here is derived from an EMBL/GenBank/DDBJ whole genome shotgun (WGS) entry which is preliminary data.</text>
</comment>
<dbReference type="GO" id="GO:0043138">
    <property type="term" value="F:3'-5' DNA helicase activity"/>
    <property type="evidence" value="ECO:0007669"/>
    <property type="project" value="UniProtKB-EC"/>
</dbReference>
<name>A0A812JJV1_9DINO</name>
<feature type="compositionally biased region" description="Basic and acidic residues" evidence="6">
    <location>
        <begin position="1"/>
        <end position="12"/>
    </location>
</feature>
<dbReference type="SUPFAM" id="SSF158702">
    <property type="entry name" value="Sec63 N-terminal domain-like"/>
    <property type="match status" value="1"/>
</dbReference>
<dbReference type="Pfam" id="PF00271">
    <property type="entry name" value="Helicase_C"/>
    <property type="match status" value="1"/>
</dbReference>
<dbReference type="Proteomes" id="UP000601435">
    <property type="component" value="Unassembled WGS sequence"/>
</dbReference>
<dbReference type="InterPro" id="IPR027417">
    <property type="entry name" value="P-loop_NTPase"/>
</dbReference>
<dbReference type="InterPro" id="IPR046931">
    <property type="entry name" value="HTH_61"/>
</dbReference>
<gene>
    <name evidence="8" type="primary">TEB</name>
    <name evidence="8" type="ORF">SNEC2469_LOCUS1645</name>
</gene>
<dbReference type="AlphaFoldDB" id="A0A812JJV1"/>
<evidence type="ECO:0000256" key="5">
    <source>
        <dbReference type="ARBA" id="ARBA00048988"/>
    </source>
</evidence>
<dbReference type="InterPro" id="IPR001650">
    <property type="entry name" value="Helicase_C-like"/>
</dbReference>
<dbReference type="InterPro" id="IPR048960">
    <property type="entry name" value="POLQ-like_helical"/>
</dbReference>
<accession>A0A812JJV1</accession>
<organism evidence="8 9">
    <name type="scientific">Symbiodinium necroappetens</name>
    <dbReference type="NCBI Taxonomy" id="1628268"/>
    <lineage>
        <taxon>Eukaryota</taxon>
        <taxon>Sar</taxon>
        <taxon>Alveolata</taxon>
        <taxon>Dinophyceae</taxon>
        <taxon>Suessiales</taxon>
        <taxon>Symbiodiniaceae</taxon>
        <taxon>Symbiodinium</taxon>
    </lineage>
</organism>
<dbReference type="PANTHER" id="PTHR47961:SF6">
    <property type="entry name" value="DNA-DIRECTED DNA POLYMERASE"/>
    <property type="match status" value="1"/>
</dbReference>
<dbReference type="PROSITE" id="PS51194">
    <property type="entry name" value="HELICASE_CTER"/>
    <property type="match status" value="1"/>
</dbReference>
<keyword evidence="3" id="KW-0347">Helicase</keyword>
<dbReference type="CDD" id="cd18795">
    <property type="entry name" value="SF2_C_Ski2"/>
    <property type="match status" value="1"/>
</dbReference>
<evidence type="ECO:0000256" key="6">
    <source>
        <dbReference type="SAM" id="MobiDB-lite"/>
    </source>
</evidence>
<evidence type="ECO:0000313" key="8">
    <source>
        <dbReference type="EMBL" id="CAE7203256.1"/>
    </source>
</evidence>
<evidence type="ECO:0000256" key="1">
    <source>
        <dbReference type="ARBA" id="ARBA00022741"/>
    </source>
</evidence>
<dbReference type="GO" id="GO:0005524">
    <property type="term" value="F:ATP binding"/>
    <property type="evidence" value="ECO:0007669"/>
    <property type="project" value="UniProtKB-KW"/>
</dbReference>
<protein>
    <submittedName>
        <fullName evidence="8">TEB protein</fullName>
    </submittedName>
</protein>
<dbReference type="Pfam" id="PF20470">
    <property type="entry name" value="HTH_61"/>
    <property type="match status" value="1"/>
</dbReference>
<keyword evidence="2" id="KW-0378">Hydrolase</keyword>
<keyword evidence="1" id="KW-0547">Nucleotide-binding</keyword>
<keyword evidence="4" id="KW-0067">ATP-binding</keyword>
<dbReference type="OrthoDB" id="2320933at2759"/>
<evidence type="ECO:0000259" key="7">
    <source>
        <dbReference type="PROSITE" id="PS51194"/>
    </source>
</evidence>
<dbReference type="Gene3D" id="3.40.50.300">
    <property type="entry name" value="P-loop containing nucleotide triphosphate hydrolases"/>
    <property type="match status" value="1"/>
</dbReference>
<evidence type="ECO:0000256" key="3">
    <source>
        <dbReference type="ARBA" id="ARBA00022806"/>
    </source>
</evidence>
<sequence length="462" mass="50830">MPRLDQLEKENSGHTNAYQQGQGQRLQLVEELKQTHSGLCPILARTVLNGVAYHHAGLTTDERGLLEAAYRKGVLRCLCATSTLAAGVNLPARRVIIRSMKVGRDPLDAVRFRQMAGRAGRVGFDTEGECIVMARTLKEADEARALFAAQLQPLRSALGKERLVRAVLEVISLGLVRTVEELEVRFARKLFRCCEEWSSTCSSPAVMAVPASLLQDLRSALCSLKAQQLVEVDDPHGYPSIASSEPESQGTEVYSPQATIRSTPLGNGIVHSALKPEEALSVFSDLQRARKCLCLDNDLHLIFLATPAASVTIEPDWARYLSYYERLQSRDRAVSDAVGVSHHFLLKQSMGHRGPLPGSSGDWRQDRERVTALHRRFWAALALRELAAENPPARVACAFAASRGSLQALQGIAATYCGMVRQLCERVHWNDMAALFDCLMPRLNFGAATEALPLCRIPGVRD</sequence>
<comment type="catalytic activity">
    <reaction evidence="5">
        <text>ATP + H2O = ADP + phosphate + H(+)</text>
        <dbReference type="Rhea" id="RHEA:13065"/>
        <dbReference type="ChEBI" id="CHEBI:15377"/>
        <dbReference type="ChEBI" id="CHEBI:15378"/>
        <dbReference type="ChEBI" id="CHEBI:30616"/>
        <dbReference type="ChEBI" id="CHEBI:43474"/>
        <dbReference type="ChEBI" id="CHEBI:456216"/>
        <dbReference type="EC" id="5.6.2.4"/>
    </reaction>
</comment>
<proteinExistence type="predicted"/>
<dbReference type="GO" id="GO:0016787">
    <property type="term" value="F:hydrolase activity"/>
    <property type="evidence" value="ECO:0007669"/>
    <property type="project" value="UniProtKB-KW"/>
</dbReference>
<feature type="domain" description="Helicase C-terminal" evidence="7">
    <location>
        <begin position="1"/>
        <end position="171"/>
    </location>
</feature>
<evidence type="ECO:0000256" key="2">
    <source>
        <dbReference type="ARBA" id="ARBA00022801"/>
    </source>
</evidence>
<dbReference type="SMART" id="SM00490">
    <property type="entry name" value="HELICc"/>
    <property type="match status" value="1"/>
</dbReference>
<evidence type="ECO:0000256" key="4">
    <source>
        <dbReference type="ARBA" id="ARBA00022840"/>
    </source>
</evidence>
<feature type="region of interest" description="Disordered" evidence="6">
    <location>
        <begin position="1"/>
        <end position="20"/>
    </location>
</feature>